<feature type="domain" description="LYR motif-containing protein Cup1-like N-terminal" evidence="1">
    <location>
        <begin position="17"/>
        <end position="127"/>
    </location>
</feature>
<sequence length="450" mass="52192">MPAPFEQRASSLQPVRLLRALLREASYLPDATARSYFRRYIVHRYKAYQPRYKATASADVQAVDRYRHRSFKRRRVAIINERTRPLLRKGLKGLNFLRRANQGEMPCLQKVLFFAYGRMGRRKYALLDTVLKPDPVMDGGAIAAADEARPPPLQKLYYSNKRYLQYFDAPKVATKTHYTISISNRYSRLRAVLRTQHQKGISIHRELKSAAIKTPINNIWERPMPIKRARNNVRRWYAETMTRMLPPLPTEEWDNIRAMMAGDQKIGFAKRRGRGSALDADCVTEDELFARTVEEAIALDKPSRADKPAGMQRPHAITTRFMQRMYSKLLMLCCKVEWDDAQKRWKAIWGEPMKTIKPSLYNAPTDEVLFAGVDATGKIPKAPKKHALDKSLHVQPRNSEGEYMRFPFFAEYLPTGNPIRKELDEWKRKRADAAARAEKRKASYEGARFL</sequence>
<dbReference type="AlphaFoldDB" id="A0AAD4IIY8"/>
<protein>
    <recommendedName>
        <fullName evidence="1">LYR motif-containing protein Cup1-like N-terminal domain-containing protein</fullName>
    </recommendedName>
</protein>
<name>A0AAD4IIY8_9PLEO</name>
<evidence type="ECO:0000313" key="3">
    <source>
        <dbReference type="Proteomes" id="UP001199106"/>
    </source>
</evidence>
<evidence type="ECO:0000313" key="2">
    <source>
        <dbReference type="EMBL" id="KAG9195335.1"/>
    </source>
</evidence>
<dbReference type="Pfam" id="PF20263">
    <property type="entry name" value="LYRM2-like"/>
    <property type="match status" value="1"/>
</dbReference>
<dbReference type="InterPro" id="IPR046896">
    <property type="entry name" value="Cup1-like_N"/>
</dbReference>
<dbReference type="Proteomes" id="UP001199106">
    <property type="component" value="Unassembled WGS sequence"/>
</dbReference>
<dbReference type="EMBL" id="JAANER010000001">
    <property type="protein sequence ID" value="KAG9195335.1"/>
    <property type="molecule type" value="Genomic_DNA"/>
</dbReference>
<organism evidence="2 3">
    <name type="scientific">Alternaria panax</name>
    <dbReference type="NCBI Taxonomy" id="48097"/>
    <lineage>
        <taxon>Eukaryota</taxon>
        <taxon>Fungi</taxon>
        <taxon>Dikarya</taxon>
        <taxon>Ascomycota</taxon>
        <taxon>Pezizomycotina</taxon>
        <taxon>Dothideomycetes</taxon>
        <taxon>Pleosporomycetidae</taxon>
        <taxon>Pleosporales</taxon>
        <taxon>Pleosporineae</taxon>
        <taxon>Pleosporaceae</taxon>
        <taxon>Alternaria</taxon>
        <taxon>Alternaria sect. Panax</taxon>
    </lineage>
</organism>
<reference evidence="2" key="1">
    <citation type="submission" date="2021-07" db="EMBL/GenBank/DDBJ databases">
        <title>Genome Resource of American Ginseng Black Spot Pathogen Alternaria panax.</title>
        <authorList>
            <person name="Qiu C."/>
            <person name="Wang W."/>
            <person name="Liu Z."/>
        </authorList>
    </citation>
    <scope>NUCLEOTIDE SEQUENCE</scope>
    <source>
        <strain evidence="2">BNCC115425</strain>
    </source>
</reference>
<accession>A0AAD4IIY8</accession>
<keyword evidence="3" id="KW-1185">Reference proteome</keyword>
<gene>
    <name evidence="2" type="ORF">G6011_00456</name>
</gene>
<dbReference type="CDD" id="cd20273">
    <property type="entry name" value="Complex1_LYR_unchar"/>
    <property type="match status" value="1"/>
</dbReference>
<proteinExistence type="predicted"/>
<comment type="caution">
    <text evidence="2">The sequence shown here is derived from an EMBL/GenBank/DDBJ whole genome shotgun (WGS) entry which is preliminary data.</text>
</comment>
<evidence type="ECO:0000259" key="1">
    <source>
        <dbReference type="Pfam" id="PF20263"/>
    </source>
</evidence>